<evidence type="ECO:0000256" key="2">
    <source>
        <dbReference type="ARBA" id="ARBA00022801"/>
    </source>
</evidence>
<feature type="domain" description="Glycoside hydrolase family 5" evidence="9">
    <location>
        <begin position="53"/>
        <end position="311"/>
    </location>
</feature>
<dbReference type="PANTHER" id="PTHR31297:SF41">
    <property type="entry name" value="ENDOGLUCANASE, PUTATIVE (AFU_ORTHOLOGUE AFUA_5G01830)-RELATED"/>
    <property type="match status" value="1"/>
</dbReference>
<evidence type="ECO:0000256" key="7">
    <source>
        <dbReference type="RuleBase" id="RU361153"/>
    </source>
</evidence>
<keyword evidence="11" id="KW-1185">Reference proteome</keyword>
<dbReference type="Pfam" id="PF00150">
    <property type="entry name" value="Cellulase"/>
    <property type="match status" value="1"/>
</dbReference>
<dbReference type="EMBL" id="FUZU01000003">
    <property type="protein sequence ID" value="SKC81303.1"/>
    <property type="molecule type" value="Genomic_DNA"/>
</dbReference>
<dbReference type="GO" id="GO:0030245">
    <property type="term" value="P:cellulose catabolic process"/>
    <property type="evidence" value="ECO:0007669"/>
    <property type="project" value="UniProtKB-KW"/>
</dbReference>
<evidence type="ECO:0000256" key="1">
    <source>
        <dbReference type="ARBA" id="ARBA00005641"/>
    </source>
</evidence>
<dbReference type="InterPro" id="IPR050386">
    <property type="entry name" value="Glycosyl_hydrolase_5"/>
</dbReference>
<protein>
    <submittedName>
        <fullName evidence="10">Mannan endo-1,4-beta-mannosidase</fullName>
    </submittedName>
</protein>
<dbReference type="GO" id="GO:0009986">
    <property type="term" value="C:cell surface"/>
    <property type="evidence" value="ECO:0007669"/>
    <property type="project" value="TreeGrafter"/>
</dbReference>
<accession>A0A1T5LZI0</accession>
<dbReference type="Proteomes" id="UP000190961">
    <property type="component" value="Unassembled WGS sequence"/>
</dbReference>
<dbReference type="OrthoDB" id="9800925at2"/>
<evidence type="ECO:0000256" key="4">
    <source>
        <dbReference type="ARBA" id="ARBA00023277"/>
    </source>
</evidence>
<keyword evidence="4" id="KW-0119">Carbohydrate metabolism</keyword>
<dbReference type="GO" id="GO:0008422">
    <property type="term" value="F:beta-glucosidase activity"/>
    <property type="evidence" value="ECO:0007669"/>
    <property type="project" value="TreeGrafter"/>
</dbReference>
<dbReference type="Gene3D" id="3.20.20.80">
    <property type="entry name" value="Glycosidases"/>
    <property type="match status" value="1"/>
</dbReference>
<keyword evidence="3" id="KW-0136">Cellulose degradation</keyword>
<name>A0A1T5LZI0_9BACT</name>
<dbReference type="GO" id="GO:0005576">
    <property type="term" value="C:extracellular region"/>
    <property type="evidence" value="ECO:0007669"/>
    <property type="project" value="TreeGrafter"/>
</dbReference>
<evidence type="ECO:0000256" key="5">
    <source>
        <dbReference type="ARBA" id="ARBA00023295"/>
    </source>
</evidence>
<dbReference type="STRING" id="688867.SAMN05660236_3920"/>
<reference evidence="10 11" key="1">
    <citation type="submission" date="2017-02" db="EMBL/GenBank/DDBJ databases">
        <authorList>
            <person name="Peterson S.W."/>
        </authorList>
    </citation>
    <scope>NUCLEOTIDE SEQUENCE [LARGE SCALE GENOMIC DNA]</scope>
    <source>
        <strain evidence="10 11">DSM 25262</strain>
    </source>
</reference>
<evidence type="ECO:0000259" key="9">
    <source>
        <dbReference type="Pfam" id="PF00150"/>
    </source>
</evidence>
<proteinExistence type="inferred from homology"/>
<keyword evidence="5 7" id="KW-0326">Glycosidase</keyword>
<evidence type="ECO:0000256" key="6">
    <source>
        <dbReference type="ARBA" id="ARBA00023326"/>
    </source>
</evidence>
<comment type="similarity">
    <text evidence="1 7">Belongs to the glycosyl hydrolase 5 (cellulase A) family.</text>
</comment>
<feature type="signal peptide" evidence="8">
    <location>
        <begin position="1"/>
        <end position="23"/>
    </location>
</feature>
<sequence>MKIPIAILKFLPLVCLLYLSGCGSDDDSESGSTSPQETFKVSGDHLTDPCGNTVVLKGVNKMSVFDQGDPNGDGYFPEIAKTNANSVRIVWQTVSDNGTTTSLNQLENLIKNCIAQKMIPMVEMHDATCDFSQLTKVVNYWTRSDVVALVQKYEHALLVNIANEAGDDNVTESQFLSAYKTAITNMRNAGIRPPLIIDATGCGKNLDIFINTAADLMAHDPDHNVMFSVHTYWSKEAIKYVQSTFIKDQLQKAADLNVPFIIGELAAYGGWPGDEEPDYESCSTKGSIDYETLLKEADQHNMGYYVWEWGPGNGYYNYNPPVMCPSLDITSDGTYQSILSIPAGDATKGWIRETILDSDLSIKNTAVKTSYILNGFTCQ</sequence>
<evidence type="ECO:0000256" key="3">
    <source>
        <dbReference type="ARBA" id="ARBA00023001"/>
    </source>
</evidence>
<organism evidence="10 11">
    <name type="scientific">Ohtaekwangia koreensis</name>
    <dbReference type="NCBI Taxonomy" id="688867"/>
    <lineage>
        <taxon>Bacteria</taxon>
        <taxon>Pseudomonadati</taxon>
        <taxon>Bacteroidota</taxon>
        <taxon>Cytophagia</taxon>
        <taxon>Cytophagales</taxon>
        <taxon>Fulvivirgaceae</taxon>
        <taxon>Ohtaekwangia</taxon>
    </lineage>
</organism>
<evidence type="ECO:0000313" key="10">
    <source>
        <dbReference type="EMBL" id="SKC81303.1"/>
    </source>
</evidence>
<evidence type="ECO:0000256" key="8">
    <source>
        <dbReference type="SAM" id="SignalP"/>
    </source>
</evidence>
<dbReference type="RefSeq" id="WP_159453741.1">
    <property type="nucleotide sequence ID" value="NZ_FUZU01000003.1"/>
</dbReference>
<keyword evidence="6" id="KW-0624">Polysaccharide degradation</keyword>
<dbReference type="AlphaFoldDB" id="A0A1T5LZI0"/>
<keyword evidence="8" id="KW-0732">Signal</keyword>
<gene>
    <name evidence="10" type="ORF">SAMN05660236_3920</name>
</gene>
<dbReference type="SUPFAM" id="SSF51445">
    <property type="entry name" value="(Trans)glycosidases"/>
    <property type="match status" value="1"/>
</dbReference>
<dbReference type="PANTHER" id="PTHR31297">
    <property type="entry name" value="GLUCAN ENDO-1,6-BETA-GLUCOSIDASE B"/>
    <property type="match status" value="1"/>
</dbReference>
<evidence type="ECO:0000313" key="11">
    <source>
        <dbReference type="Proteomes" id="UP000190961"/>
    </source>
</evidence>
<keyword evidence="2 7" id="KW-0378">Hydrolase</keyword>
<dbReference type="InterPro" id="IPR001547">
    <property type="entry name" value="Glyco_hydro_5"/>
</dbReference>
<feature type="chain" id="PRO_5010538406" evidence="8">
    <location>
        <begin position="24"/>
        <end position="379"/>
    </location>
</feature>
<dbReference type="InterPro" id="IPR017853">
    <property type="entry name" value="GH"/>
</dbReference>